<evidence type="ECO:0000313" key="4">
    <source>
        <dbReference type="Proteomes" id="UP001055125"/>
    </source>
</evidence>
<accession>A0ABQ4RV08</accession>
<name>A0ABQ4RV08_9HYPH</name>
<keyword evidence="4" id="KW-1185">Reference proteome</keyword>
<dbReference type="Pfam" id="PF10099">
    <property type="entry name" value="RskA_C"/>
    <property type="match status" value="1"/>
</dbReference>
<keyword evidence="1" id="KW-0812">Transmembrane</keyword>
<proteinExistence type="predicted"/>
<evidence type="ECO:0000313" key="3">
    <source>
        <dbReference type="EMBL" id="GJD94554.1"/>
    </source>
</evidence>
<protein>
    <recommendedName>
        <fullName evidence="2">Anti-sigma K factor RskA C-terminal domain-containing protein</fullName>
    </recommendedName>
</protein>
<feature type="domain" description="Anti-sigma K factor RskA C-terminal" evidence="2">
    <location>
        <begin position="109"/>
        <end position="233"/>
    </location>
</feature>
<organism evidence="3 4">
    <name type="scientific">Methylobacterium iners</name>
    <dbReference type="NCBI Taxonomy" id="418707"/>
    <lineage>
        <taxon>Bacteria</taxon>
        <taxon>Pseudomonadati</taxon>
        <taxon>Pseudomonadota</taxon>
        <taxon>Alphaproteobacteria</taxon>
        <taxon>Hyphomicrobiales</taxon>
        <taxon>Methylobacteriaceae</taxon>
        <taxon>Methylobacterium</taxon>
    </lineage>
</organism>
<dbReference type="Proteomes" id="UP001055125">
    <property type="component" value="Unassembled WGS sequence"/>
</dbReference>
<keyword evidence="1" id="KW-1133">Transmembrane helix</keyword>
<dbReference type="InterPro" id="IPR018764">
    <property type="entry name" value="RskA_C"/>
</dbReference>
<evidence type="ECO:0000259" key="2">
    <source>
        <dbReference type="Pfam" id="PF10099"/>
    </source>
</evidence>
<reference evidence="3" key="1">
    <citation type="journal article" date="2021" name="Front. Microbiol.">
        <title>Comprehensive Comparative Genomics and Phenotyping of Methylobacterium Species.</title>
        <authorList>
            <person name="Alessa O."/>
            <person name="Ogura Y."/>
            <person name="Fujitani Y."/>
            <person name="Takami H."/>
            <person name="Hayashi T."/>
            <person name="Sahin N."/>
            <person name="Tani A."/>
        </authorList>
    </citation>
    <scope>NUCLEOTIDE SEQUENCE</scope>
    <source>
        <strain evidence="3">DSM 19015</strain>
    </source>
</reference>
<reference evidence="3" key="2">
    <citation type="submission" date="2021-08" db="EMBL/GenBank/DDBJ databases">
        <authorList>
            <person name="Tani A."/>
            <person name="Ola A."/>
            <person name="Ogura Y."/>
            <person name="Katsura K."/>
            <person name="Hayashi T."/>
        </authorList>
    </citation>
    <scope>NUCLEOTIDE SEQUENCE</scope>
    <source>
        <strain evidence="3">DSM 19015</strain>
    </source>
</reference>
<dbReference type="InterPro" id="IPR051474">
    <property type="entry name" value="Anti-sigma-K/W_factor"/>
</dbReference>
<evidence type="ECO:0000256" key="1">
    <source>
        <dbReference type="SAM" id="Phobius"/>
    </source>
</evidence>
<dbReference type="PANTHER" id="PTHR37461">
    <property type="entry name" value="ANTI-SIGMA-K FACTOR RSKA"/>
    <property type="match status" value="1"/>
</dbReference>
<comment type="caution">
    <text evidence="3">The sequence shown here is derived from an EMBL/GenBank/DDBJ whole genome shotgun (WGS) entry which is preliminary data.</text>
</comment>
<gene>
    <name evidence="3" type="ORF">OCOJLMKI_1757</name>
</gene>
<feature type="transmembrane region" description="Helical" evidence="1">
    <location>
        <begin position="102"/>
        <end position="121"/>
    </location>
</feature>
<dbReference type="PANTHER" id="PTHR37461:SF1">
    <property type="entry name" value="ANTI-SIGMA-K FACTOR RSKA"/>
    <property type="match status" value="1"/>
</dbReference>
<dbReference type="RefSeq" id="WP_238243728.1">
    <property type="nucleotide sequence ID" value="NZ_BPQP01000026.1"/>
</dbReference>
<dbReference type="EMBL" id="BPQP01000026">
    <property type="protein sequence ID" value="GJD94554.1"/>
    <property type="molecule type" value="Genomic_DNA"/>
</dbReference>
<keyword evidence="1" id="KW-0472">Membrane</keyword>
<sequence>MSGDPDDRDLRAAEYVLGTLSASERAAMELERTVDPNTEAAVRGWERRLAPLAGIVPPAAPGSRVWAAIEAALRGRAVAPAPAPANDNRVAELARAVRRWRWTAAGAGALAAGLALFIFLGEVAGLRPGAPQSRYLAVVNRGGEAPALLISIDVAAGTAQVRPVGAEAPAGKSLELWYVGAGQAPKSLGVIGTEAKRLPLPAASDPAGLSEGLFAVSVEPPGGSPTGAATGPVVYTGKLIRE</sequence>